<protein>
    <submittedName>
        <fullName evidence="5">Molybdate ABC transporter substrate-binding protein</fullName>
    </submittedName>
</protein>
<keyword evidence="6" id="KW-1185">Reference proteome</keyword>
<evidence type="ECO:0000256" key="2">
    <source>
        <dbReference type="ARBA" id="ARBA00022723"/>
    </source>
</evidence>
<dbReference type="RefSeq" id="WP_219781016.1">
    <property type="nucleotide sequence ID" value="NZ_JAHXPT010000015.1"/>
</dbReference>
<evidence type="ECO:0000256" key="4">
    <source>
        <dbReference type="SAM" id="SignalP"/>
    </source>
</evidence>
<gene>
    <name evidence="5" type="primary">modA</name>
    <name evidence="5" type="ORF">KYD98_15815</name>
</gene>
<dbReference type="PANTHER" id="PTHR30632:SF0">
    <property type="entry name" value="SULFATE-BINDING PROTEIN"/>
    <property type="match status" value="1"/>
</dbReference>
<proteinExistence type="inferred from homology"/>
<name>A0ABS7ASF7_9CLOT</name>
<dbReference type="Gene3D" id="3.40.190.10">
    <property type="entry name" value="Periplasmic binding protein-like II"/>
    <property type="match status" value="2"/>
</dbReference>
<comment type="similarity">
    <text evidence="1">Belongs to the bacterial solute-binding protein ModA family.</text>
</comment>
<dbReference type="InterPro" id="IPR050682">
    <property type="entry name" value="ModA/WtpA"/>
</dbReference>
<evidence type="ECO:0000256" key="3">
    <source>
        <dbReference type="ARBA" id="ARBA00022729"/>
    </source>
</evidence>
<dbReference type="CDD" id="cd13538">
    <property type="entry name" value="PBP2_ModA_like_1"/>
    <property type="match status" value="1"/>
</dbReference>
<feature type="signal peptide" evidence="4">
    <location>
        <begin position="1"/>
        <end position="30"/>
    </location>
</feature>
<accession>A0ABS7ASF7</accession>
<comment type="caution">
    <text evidence="5">The sequence shown here is derived from an EMBL/GenBank/DDBJ whole genome shotgun (WGS) entry which is preliminary data.</text>
</comment>
<reference evidence="5 6" key="1">
    <citation type="submission" date="2021-07" db="EMBL/GenBank/DDBJ databases">
        <title>Clostridium weizhouense sp. nov., an anaerobic bacterium isolated from activated sludge of Petroleum wastewater.</title>
        <authorList>
            <person name="Li Q."/>
        </authorList>
    </citation>
    <scope>NUCLEOTIDE SEQUENCE [LARGE SCALE GENOMIC DNA]</scope>
    <source>
        <strain evidence="5 6">YB-6</strain>
    </source>
</reference>
<keyword evidence="2" id="KW-0479">Metal-binding</keyword>
<organism evidence="5 6">
    <name type="scientific">Clostridium weizhouense</name>
    <dbReference type="NCBI Taxonomy" id="2859781"/>
    <lineage>
        <taxon>Bacteria</taxon>
        <taxon>Bacillati</taxon>
        <taxon>Bacillota</taxon>
        <taxon>Clostridia</taxon>
        <taxon>Eubacteriales</taxon>
        <taxon>Clostridiaceae</taxon>
        <taxon>Clostridium</taxon>
    </lineage>
</organism>
<evidence type="ECO:0000313" key="5">
    <source>
        <dbReference type="EMBL" id="MBW6411552.1"/>
    </source>
</evidence>
<dbReference type="PIRSF" id="PIRSF004846">
    <property type="entry name" value="ModA"/>
    <property type="match status" value="1"/>
</dbReference>
<keyword evidence="3 4" id="KW-0732">Signal</keyword>
<sequence>MNKILTRKSIKNICICMIIGMFSFGLNGCAAQKTNEKSVTVFAAASLTECFNEVGKEIKNDKNIDAVFNFAGSQSLVTSIEQGTKADVFASANIKYMDKLKEEDYVSESDIFAANNLVLCKNKKSNVVIDKFEDLSKPEVKIIAGDKSVPVGNYFHKALDSQLSDKKISQDTYTNIMNNIKSNELDVKSVVSKVALGEGDIGIVYKTDINENNKQDLDIIELKEFENLKVQYPIGAINKSENSEVAKEFIDYLTSDKGKEILKKYGFKVD</sequence>
<dbReference type="SUPFAM" id="SSF53850">
    <property type="entry name" value="Periplasmic binding protein-like II"/>
    <property type="match status" value="1"/>
</dbReference>
<evidence type="ECO:0000256" key="1">
    <source>
        <dbReference type="ARBA" id="ARBA00009175"/>
    </source>
</evidence>
<dbReference type="Pfam" id="PF13531">
    <property type="entry name" value="SBP_bac_11"/>
    <property type="match status" value="1"/>
</dbReference>
<feature type="chain" id="PRO_5046544698" evidence="4">
    <location>
        <begin position="31"/>
        <end position="270"/>
    </location>
</feature>
<dbReference type="Proteomes" id="UP001519921">
    <property type="component" value="Unassembled WGS sequence"/>
</dbReference>
<dbReference type="NCBIfam" id="TIGR01256">
    <property type="entry name" value="modA"/>
    <property type="match status" value="1"/>
</dbReference>
<dbReference type="EMBL" id="JAHXPT010000015">
    <property type="protein sequence ID" value="MBW6411552.1"/>
    <property type="molecule type" value="Genomic_DNA"/>
</dbReference>
<evidence type="ECO:0000313" key="6">
    <source>
        <dbReference type="Proteomes" id="UP001519921"/>
    </source>
</evidence>
<dbReference type="PANTHER" id="PTHR30632">
    <property type="entry name" value="MOLYBDATE-BINDING PERIPLASMIC PROTEIN"/>
    <property type="match status" value="1"/>
</dbReference>
<dbReference type="InterPro" id="IPR005950">
    <property type="entry name" value="ModA"/>
</dbReference>